<keyword evidence="1" id="KW-0812">Transmembrane</keyword>
<dbReference type="Proteomes" id="UP000016505">
    <property type="component" value="Chromosome I"/>
</dbReference>
<dbReference type="KEGG" id="part:PARC_a1539"/>
<evidence type="ECO:0000256" key="1">
    <source>
        <dbReference type="SAM" id="Phobius"/>
    </source>
</evidence>
<accession>A0A290S1Z3</accession>
<evidence type="ECO:0000313" key="2">
    <source>
        <dbReference type="EMBL" id="ATC86148.1"/>
    </source>
</evidence>
<keyword evidence="1" id="KW-0472">Membrane</keyword>
<name>A0A290S1Z3_9GAMM</name>
<feature type="transmembrane region" description="Helical" evidence="1">
    <location>
        <begin position="6"/>
        <end position="27"/>
    </location>
</feature>
<dbReference type="AlphaFoldDB" id="A0A290S1Z3"/>
<gene>
    <name evidence="2" type="ORF">PARC_a1539</name>
</gene>
<reference evidence="2 3" key="1">
    <citation type="journal article" date="2012" name="J. Bacteriol.">
        <title>Genome sequences of type strains of seven species of the marine bacterium Pseudoalteromonas.</title>
        <authorList>
            <person name="Xie B.B."/>
            <person name="Shu Y.L."/>
            <person name="Qin Q.L."/>
            <person name="Rong J.C."/>
            <person name="Zhang X.Y."/>
            <person name="Chen X.L."/>
            <person name="Shi M."/>
            <person name="He H.L."/>
            <person name="Zhou B.C."/>
            <person name="Zhang Y.Z."/>
        </authorList>
    </citation>
    <scope>NUCLEOTIDE SEQUENCE [LARGE SCALE GENOMIC DNA]</scope>
    <source>
        <strain evidence="2 3">A 37-1-2</strain>
    </source>
</reference>
<organism evidence="2 3">
    <name type="scientific">Pseudoalteromonas arctica A 37-1-2</name>
    <dbReference type="NCBI Taxonomy" id="1117313"/>
    <lineage>
        <taxon>Bacteria</taxon>
        <taxon>Pseudomonadati</taxon>
        <taxon>Pseudomonadota</taxon>
        <taxon>Gammaproteobacteria</taxon>
        <taxon>Alteromonadales</taxon>
        <taxon>Pseudoalteromonadaceae</taxon>
        <taxon>Pseudoalteromonas</taxon>
    </lineage>
</organism>
<evidence type="ECO:0000313" key="3">
    <source>
        <dbReference type="Proteomes" id="UP000016505"/>
    </source>
</evidence>
<proteinExistence type="predicted"/>
<protein>
    <submittedName>
        <fullName evidence="2">Uncharacterized protein</fullName>
    </submittedName>
</protein>
<sequence>MKQKTALMWVLRGFYLQIGFTLSAAVYELTKLAANILFY</sequence>
<dbReference type="EMBL" id="CP011025">
    <property type="protein sequence ID" value="ATC86148.1"/>
    <property type="molecule type" value="Genomic_DNA"/>
</dbReference>
<keyword evidence="1" id="KW-1133">Transmembrane helix</keyword>